<sequence>MNPSFATREDDIKVFSYSIISLAKLCLNLKDQFFIKRAYSKLVDLISCFISFATDERPKQELVAAIDGALEFLDYLEYLKLADDTPLFVAKKNLLNLKLSLVPELHPVETKNKTAVIPSPQSPKELGQAKEKIINLIRQNPEIRVKEIISQLTFAPRTVKRYLAELVKDGVLKKLLTDSGVQYTL</sequence>
<dbReference type="Gene3D" id="1.10.10.10">
    <property type="entry name" value="Winged helix-like DNA-binding domain superfamily/Winged helix DNA-binding domain"/>
    <property type="match status" value="1"/>
</dbReference>
<dbReference type="Proteomes" id="UP000178023">
    <property type="component" value="Unassembled WGS sequence"/>
</dbReference>
<dbReference type="InterPro" id="IPR036388">
    <property type="entry name" value="WH-like_DNA-bd_sf"/>
</dbReference>
<dbReference type="EMBL" id="MGJL01000046">
    <property type="protein sequence ID" value="OGN05849.1"/>
    <property type="molecule type" value="Genomic_DNA"/>
</dbReference>
<evidence type="ECO:0000313" key="2">
    <source>
        <dbReference type="Proteomes" id="UP000178023"/>
    </source>
</evidence>
<dbReference type="InterPro" id="IPR036390">
    <property type="entry name" value="WH_DNA-bd_sf"/>
</dbReference>
<gene>
    <name evidence="1" type="ORF">A2750_02625</name>
</gene>
<dbReference type="Pfam" id="PF13412">
    <property type="entry name" value="HTH_24"/>
    <property type="match status" value="1"/>
</dbReference>
<proteinExistence type="predicted"/>
<comment type="caution">
    <text evidence="1">The sequence shown here is derived from an EMBL/GenBank/DDBJ whole genome shotgun (WGS) entry which is preliminary data.</text>
</comment>
<dbReference type="SUPFAM" id="SSF46785">
    <property type="entry name" value="Winged helix' DNA-binding domain"/>
    <property type="match status" value="1"/>
</dbReference>
<dbReference type="AlphaFoldDB" id="A0A1F8F0P5"/>
<protein>
    <submittedName>
        <fullName evidence="1">Uncharacterized protein</fullName>
    </submittedName>
</protein>
<organism evidence="1 2">
    <name type="scientific">Candidatus Yanofskybacteria bacterium RIFCSPHIGHO2_01_FULL_45_42</name>
    <dbReference type="NCBI Taxonomy" id="1802671"/>
    <lineage>
        <taxon>Bacteria</taxon>
        <taxon>Candidatus Yanofskyibacteriota</taxon>
    </lineage>
</organism>
<reference evidence="1 2" key="1">
    <citation type="journal article" date="2016" name="Nat. Commun.">
        <title>Thousands of microbial genomes shed light on interconnected biogeochemical processes in an aquifer system.</title>
        <authorList>
            <person name="Anantharaman K."/>
            <person name="Brown C.T."/>
            <person name="Hug L.A."/>
            <person name="Sharon I."/>
            <person name="Castelle C.J."/>
            <person name="Probst A.J."/>
            <person name="Thomas B.C."/>
            <person name="Singh A."/>
            <person name="Wilkins M.J."/>
            <person name="Karaoz U."/>
            <person name="Brodie E.L."/>
            <person name="Williams K.H."/>
            <person name="Hubbard S.S."/>
            <person name="Banfield J.F."/>
        </authorList>
    </citation>
    <scope>NUCLEOTIDE SEQUENCE [LARGE SCALE GENOMIC DNA]</scope>
</reference>
<evidence type="ECO:0000313" key="1">
    <source>
        <dbReference type="EMBL" id="OGN05849.1"/>
    </source>
</evidence>
<name>A0A1F8F0P5_9BACT</name>
<accession>A0A1F8F0P5</accession>